<dbReference type="EMBL" id="BARS01008065">
    <property type="protein sequence ID" value="GAF73427.1"/>
    <property type="molecule type" value="Genomic_DNA"/>
</dbReference>
<feature type="non-terminal residue" evidence="1">
    <location>
        <position position="46"/>
    </location>
</feature>
<organism evidence="1">
    <name type="scientific">marine sediment metagenome</name>
    <dbReference type="NCBI Taxonomy" id="412755"/>
    <lineage>
        <taxon>unclassified sequences</taxon>
        <taxon>metagenomes</taxon>
        <taxon>ecological metagenomes</taxon>
    </lineage>
</organism>
<protein>
    <submittedName>
        <fullName evidence="1">Uncharacterized protein</fullName>
    </submittedName>
</protein>
<proteinExistence type="predicted"/>
<dbReference type="AlphaFoldDB" id="X0SBY9"/>
<gene>
    <name evidence="1" type="ORF">S01H1_15452</name>
</gene>
<comment type="caution">
    <text evidence="1">The sequence shown here is derived from an EMBL/GenBank/DDBJ whole genome shotgun (WGS) entry which is preliminary data.</text>
</comment>
<name>X0SBY9_9ZZZZ</name>
<reference evidence="1" key="1">
    <citation type="journal article" date="2014" name="Front. Microbiol.">
        <title>High frequency of phylogenetically diverse reductive dehalogenase-homologous genes in deep subseafloor sedimentary metagenomes.</title>
        <authorList>
            <person name="Kawai M."/>
            <person name="Futagami T."/>
            <person name="Toyoda A."/>
            <person name="Takaki Y."/>
            <person name="Nishi S."/>
            <person name="Hori S."/>
            <person name="Arai W."/>
            <person name="Tsubouchi T."/>
            <person name="Morono Y."/>
            <person name="Uchiyama I."/>
            <person name="Ito T."/>
            <person name="Fujiyama A."/>
            <person name="Inagaki F."/>
            <person name="Takami H."/>
        </authorList>
    </citation>
    <scope>NUCLEOTIDE SEQUENCE</scope>
    <source>
        <strain evidence="1">Expedition CK06-06</strain>
    </source>
</reference>
<accession>X0SBY9</accession>
<sequence length="46" mass="5463">MLAKWTKKTREMAMKPDVFGLIKEMIPSQNLFNIKESLIFDAVEYR</sequence>
<evidence type="ECO:0000313" key="1">
    <source>
        <dbReference type="EMBL" id="GAF73427.1"/>
    </source>
</evidence>